<proteinExistence type="predicted"/>
<accession>A0A822Y5N2</accession>
<sequence>MKNEAKSQLNLRIKIKERKKRRKIKPPFPSYVFLAKLIFQVPSTNFKQRRTRIQNKT</sequence>
<dbReference type="Proteomes" id="UP000607653">
    <property type="component" value="Unassembled WGS sequence"/>
</dbReference>
<protein>
    <submittedName>
        <fullName evidence="1">Uncharacterized protein</fullName>
    </submittedName>
</protein>
<gene>
    <name evidence="1" type="ORF">HUJ06_028801</name>
</gene>
<organism evidence="1 2">
    <name type="scientific">Nelumbo nucifera</name>
    <name type="common">Sacred lotus</name>
    <dbReference type="NCBI Taxonomy" id="4432"/>
    <lineage>
        <taxon>Eukaryota</taxon>
        <taxon>Viridiplantae</taxon>
        <taxon>Streptophyta</taxon>
        <taxon>Embryophyta</taxon>
        <taxon>Tracheophyta</taxon>
        <taxon>Spermatophyta</taxon>
        <taxon>Magnoliopsida</taxon>
        <taxon>Proteales</taxon>
        <taxon>Nelumbonaceae</taxon>
        <taxon>Nelumbo</taxon>
    </lineage>
</organism>
<name>A0A822Y5N2_NELNU</name>
<keyword evidence="2" id="KW-1185">Reference proteome</keyword>
<evidence type="ECO:0000313" key="1">
    <source>
        <dbReference type="EMBL" id="DAD27333.1"/>
    </source>
</evidence>
<dbReference type="EMBL" id="DUZY01000002">
    <property type="protein sequence ID" value="DAD27333.1"/>
    <property type="molecule type" value="Genomic_DNA"/>
</dbReference>
<reference evidence="1 2" key="1">
    <citation type="journal article" date="2020" name="Mol. Biol. Evol.">
        <title>Distinct Expression and Methylation Patterns for Genes with Different Fates following a Single Whole-Genome Duplication in Flowering Plants.</title>
        <authorList>
            <person name="Shi T."/>
            <person name="Rahmani R.S."/>
            <person name="Gugger P.F."/>
            <person name="Wang M."/>
            <person name="Li H."/>
            <person name="Zhang Y."/>
            <person name="Li Z."/>
            <person name="Wang Q."/>
            <person name="Van de Peer Y."/>
            <person name="Marchal K."/>
            <person name="Chen J."/>
        </authorList>
    </citation>
    <scope>NUCLEOTIDE SEQUENCE [LARGE SCALE GENOMIC DNA]</scope>
    <source>
        <tissue evidence="1">Leaf</tissue>
    </source>
</reference>
<comment type="caution">
    <text evidence="1">The sequence shown here is derived from an EMBL/GenBank/DDBJ whole genome shotgun (WGS) entry which is preliminary data.</text>
</comment>
<dbReference type="AlphaFoldDB" id="A0A822Y5N2"/>
<evidence type="ECO:0000313" key="2">
    <source>
        <dbReference type="Proteomes" id="UP000607653"/>
    </source>
</evidence>